<dbReference type="Pfam" id="PF00686">
    <property type="entry name" value="CBM_20"/>
    <property type="match status" value="1"/>
</dbReference>
<dbReference type="InterPro" id="IPR013784">
    <property type="entry name" value="Carb-bd-like_fold"/>
</dbReference>
<dbReference type="FunFam" id="2.60.40.10:FF:000552">
    <property type="entry name" value="Related to glucoamylase"/>
    <property type="match status" value="1"/>
</dbReference>
<dbReference type="GO" id="GO:2001070">
    <property type="term" value="F:starch binding"/>
    <property type="evidence" value="ECO:0007669"/>
    <property type="project" value="InterPro"/>
</dbReference>
<dbReference type="PANTHER" id="PTHR15048:SF0">
    <property type="entry name" value="STARCH-BINDING DOMAIN-CONTAINING PROTEIN 1"/>
    <property type="match status" value="1"/>
</dbReference>
<dbReference type="PROSITE" id="PS51166">
    <property type="entry name" value="CBM20"/>
    <property type="match status" value="1"/>
</dbReference>
<feature type="region of interest" description="Disordered" evidence="1">
    <location>
        <begin position="436"/>
        <end position="459"/>
    </location>
</feature>
<dbReference type="KEGG" id="mcha:111015001"/>
<dbReference type="InterPro" id="IPR002044">
    <property type="entry name" value="CBM20"/>
</dbReference>
<dbReference type="RefSeq" id="XP_022145584.1">
    <property type="nucleotide sequence ID" value="XM_022289892.1"/>
</dbReference>
<evidence type="ECO:0000259" key="2">
    <source>
        <dbReference type="PROSITE" id="PS51166"/>
    </source>
</evidence>
<dbReference type="CDD" id="cd05467">
    <property type="entry name" value="CBM20"/>
    <property type="match status" value="1"/>
</dbReference>
<proteinExistence type="predicted"/>
<accession>A0A6J1CVP4</accession>
<evidence type="ECO:0000313" key="4">
    <source>
        <dbReference type="RefSeq" id="XP_022145584.1"/>
    </source>
</evidence>
<dbReference type="PANTHER" id="PTHR15048">
    <property type="entry name" value="STARCH-BINDING DOMAIN-CONTAINING PROTEIN 1"/>
    <property type="match status" value="1"/>
</dbReference>
<dbReference type="OrthoDB" id="550577at2759"/>
<feature type="domain" description="CBM20" evidence="2">
    <location>
        <begin position="87"/>
        <end position="189"/>
    </location>
</feature>
<dbReference type="GO" id="GO:0016020">
    <property type="term" value="C:membrane"/>
    <property type="evidence" value="ECO:0007669"/>
    <property type="project" value="TreeGrafter"/>
</dbReference>
<dbReference type="GeneID" id="111015001"/>
<protein>
    <submittedName>
        <fullName evidence="4">Uncharacterized protein LOC111015001</fullName>
    </submittedName>
</protein>
<dbReference type="Proteomes" id="UP000504603">
    <property type="component" value="Unplaced"/>
</dbReference>
<evidence type="ECO:0000256" key="1">
    <source>
        <dbReference type="SAM" id="MobiDB-lite"/>
    </source>
</evidence>
<evidence type="ECO:0000313" key="3">
    <source>
        <dbReference type="Proteomes" id="UP000504603"/>
    </source>
</evidence>
<dbReference type="InterPro" id="IPR013783">
    <property type="entry name" value="Ig-like_fold"/>
</dbReference>
<sequence length="495" mass="54596">METLATSNSIIANNTAPPRFSASSRSLRERLLCGGPEFISYRTPTKFASSGLQHLPSLRRGGIQFFTSLSSHNQVDTQNDAVENQDTNQVKTVRVKFQLQKECTFGEQFLVVGDDPVIGSWEVTSAIPLNWADGHQWAAEVEIPVGKTIQFKFVLQGKTGNVVWQPGPDRTFQPWETTNTIVVSEDWDSTESLTLTEEEKVVNQNEDSPIVSENLMIVDPNEGLIHNTNKEPSVALGDTSIAEKSSVESHEELIDFSIISASKENGSDISALDEDAGNISLPEENASDISAAKNIVAENISYQKESFILNSSNKVVSEVYSNSNGESTFTCQSDTKITEGIAESHEKGATVKILGNADVQESSINCRVPILVPGLPPTPTTSNEAAPQHEVESDVSINGINESNGHELPENVQMNHKQTPYLVAEEEIEAKLSYGEDYEEDDKEDGLQSEIRQKDDKNKIENRSDLQEINNDILKNDMTWGHKTLMKLLANLKFL</sequence>
<dbReference type="AlphaFoldDB" id="A0A6J1CVP4"/>
<dbReference type="SUPFAM" id="SSF49452">
    <property type="entry name" value="Starch-binding domain-like"/>
    <property type="match status" value="1"/>
</dbReference>
<keyword evidence="3" id="KW-1185">Reference proteome</keyword>
<reference evidence="4" key="1">
    <citation type="submission" date="2025-08" db="UniProtKB">
        <authorList>
            <consortium name="RefSeq"/>
        </authorList>
    </citation>
    <scope>IDENTIFICATION</scope>
    <source>
        <strain evidence="4">OHB3-1</strain>
    </source>
</reference>
<organism evidence="3 4">
    <name type="scientific">Momordica charantia</name>
    <name type="common">Bitter gourd</name>
    <name type="synonym">Balsam pear</name>
    <dbReference type="NCBI Taxonomy" id="3673"/>
    <lineage>
        <taxon>Eukaryota</taxon>
        <taxon>Viridiplantae</taxon>
        <taxon>Streptophyta</taxon>
        <taxon>Embryophyta</taxon>
        <taxon>Tracheophyta</taxon>
        <taxon>Spermatophyta</taxon>
        <taxon>Magnoliopsida</taxon>
        <taxon>eudicotyledons</taxon>
        <taxon>Gunneridae</taxon>
        <taxon>Pentapetalae</taxon>
        <taxon>rosids</taxon>
        <taxon>fabids</taxon>
        <taxon>Cucurbitales</taxon>
        <taxon>Cucurbitaceae</taxon>
        <taxon>Momordiceae</taxon>
        <taxon>Momordica</taxon>
    </lineage>
</organism>
<dbReference type="SMART" id="SM01065">
    <property type="entry name" value="CBM_2"/>
    <property type="match status" value="1"/>
</dbReference>
<dbReference type="Gene3D" id="2.60.40.10">
    <property type="entry name" value="Immunoglobulins"/>
    <property type="match status" value="1"/>
</dbReference>
<name>A0A6J1CVP4_MOMCH</name>
<gene>
    <name evidence="4" type="primary">LOC111015001</name>
</gene>